<name>A0A3P8EWG4_HELPZ</name>
<proteinExistence type="predicted"/>
<reference evidence="1" key="1">
    <citation type="submission" date="2018-11" db="EMBL/GenBank/DDBJ databases">
        <authorList>
            <consortium name="Pathogen Informatics"/>
        </authorList>
    </citation>
    <scope>NUCLEOTIDE SEQUENCE [LARGE SCALE GENOMIC DNA]</scope>
</reference>
<gene>
    <name evidence="1" type="ORF">HPBE_LOCUS18989</name>
</gene>
<dbReference type="EMBL" id="UZAH01031053">
    <property type="protein sequence ID" value="VDP13623.1"/>
    <property type="molecule type" value="Genomic_DNA"/>
</dbReference>
<evidence type="ECO:0000313" key="1">
    <source>
        <dbReference type="EMBL" id="VDP13623.1"/>
    </source>
</evidence>
<accession>A0A3P8EWG4</accession>
<dbReference type="AlphaFoldDB" id="A0A3P8EWG4"/>
<dbReference type="OrthoDB" id="72772at2759"/>
<sequence length="221" mass="24946">MLSDVVGNIEENNILQMCFSDFHHPANEIEVAAAFGHIVHFLDCLSLLLDYIFRYPVLSGASTSCIHSPKDSTHRNEKERLGLTGLTAGSRSTQSVVTRSYNNVLQKLVNSTASQLFFSVNSETDVHWVLMCICVFLFHLSTEFSLPLHGTRWRAGRVRLDQALALLGENLSQLRDDTGFRSLTRSDNLLLSVHDWMKGVLQRFVMLFGYKNREGVHPSSF</sequence>
<protein>
    <submittedName>
        <fullName evidence="1">Uncharacterized protein</fullName>
    </submittedName>
</protein>
<organism evidence="1">
    <name type="scientific">Heligmosomoides polygyrus</name>
    <name type="common">Parasitic roundworm</name>
    <dbReference type="NCBI Taxonomy" id="6339"/>
    <lineage>
        <taxon>Eukaryota</taxon>
        <taxon>Metazoa</taxon>
        <taxon>Ecdysozoa</taxon>
        <taxon>Nematoda</taxon>
        <taxon>Chromadorea</taxon>
        <taxon>Rhabditida</taxon>
        <taxon>Rhabditina</taxon>
        <taxon>Rhabditomorpha</taxon>
        <taxon>Strongyloidea</taxon>
        <taxon>Heligmosomidae</taxon>
        <taxon>Heligmosomoides</taxon>
    </lineage>
</organism>